<dbReference type="NCBIfam" id="TIGR02115">
    <property type="entry name" value="potass_kdpF"/>
    <property type="match status" value="1"/>
</dbReference>
<dbReference type="EMBL" id="NVPQ01000008">
    <property type="protein sequence ID" value="PDY43008.1"/>
    <property type="molecule type" value="Genomic_DNA"/>
</dbReference>
<dbReference type="Pfam" id="PF09604">
    <property type="entry name" value="Potass_KdpF"/>
    <property type="match status" value="1"/>
</dbReference>
<dbReference type="Proteomes" id="UP001178303">
    <property type="component" value="Chromosome"/>
</dbReference>
<evidence type="ECO:0000313" key="6">
    <source>
        <dbReference type="EMBL" id="SCC64171.1"/>
    </source>
</evidence>
<evidence type="ECO:0000313" key="1">
    <source>
        <dbReference type="EMBL" id="PDY43008.1"/>
    </source>
</evidence>
<dbReference type="EMBL" id="NVIY01000033">
    <property type="protein sequence ID" value="PGD33196.1"/>
    <property type="molecule type" value="Genomic_DNA"/>
</dbReference>
<keyword evidence="6" id="KW-0378">Hydrolase</keyword>
<dbReference type="Proteomes" id="UP000222503">
    <property type="component" value="Unassembled WGS sequence"/>
</dbReference>
<evidence type="ECO:0000313" key="17">
    <source>
        <dbReference type="Proteomes" id="UP000306037"/>
    </source>
</evidence>
<protein>
    <submittedName>
        <fullName evidence="1">K(+)-transporting ATPase subunit F</fullName>
    </submittedName>
    <submittedName>
        <fullName evidence="6">K+-transporting ATPase, F subunit</fullName>
        <ecNumber evidence="6">3.6.3.12</ecNumber>
    </submittedName>
</protein>
<reference evidence="16 17" key="3">
    <citation type="journal article" date="2019" name="Environ. Microbiol.">
        <title>An active ?-lactamase is a part of an orchestrated cell wall stress resistance network of Bacillus subtilis and related rhizosphere species.</title>
        <authorList>
            <person name="Bucher T."/>
            <person name="Keren-Paz A."/>
            <person name="Hausser J."/>
            <person name="Olender T."/>
            <person name="Cytryn E."/>
            <person name="Kolodkin-Gal I."/>
        </authorList>
    </citation>
    <scope>NUCLEOTIDE SEQUENCE [LARGE SCALE GENOMIC DNA]</scope>
    <source>
        <strain evidence="8 16">I5</strain>
        <strain evidence="7 17">I71</strain>
    </source>
</reference>
<dbReference type="Proteomes" id="UP000220621">
    <property type="component" value="Unassembled WGS sequence"/>
</dbReference>
<dbReference type="Proteomes" id="UP000220045">
    <property type="component" value="Unassembled WGS sequence"/>
</dbReference>
<dbReference type="GeneID" id="301199541"/>
<evidence type="ECO:0000313" key="11">
    <source>
        <dbReference type="Proteomes" id="UP000220045"/>
    </source>
</evidence>
<evidence type="ECO:0000313" key="10">
    <source>
        <dbReference type="Proteomes" id="UP000195728"/>
    </source>
</evidence>
<dbReference type="Proteomes" id="UP000306037">
    <property type="component" value="Unassembled WGS sequence"/>
</dbReference>
<dbReference type="GO" id="GO:0005886">
    <property type="term" value="C:plasma membrane"/>
    <property type="evidence" value="ECO:0007669"/>
    <property type="project" value="InterPro"/>
</dbReference>
<evidence type="ECO:0000313" key="9">
    <source>
        <dbReference type="EMBL" id="WHY31813.1"/>
    </source>
</evidence>
<organism evidence="6 10">
    <name type="scientific">Bacillus wiedmannii</name>
    <dbReference type="NCBI Taxonomy" id="1890302"/>
    <lineage>
        <taxon>Bacteria</taxon>
        <taxon>Bacillati</taxon>
        <taxon>Bacillota</taxon>
        <taxon>Bacilli</taxon>
        <taxon>Bacillales</taxon>
        <taxon>Bacillaceae</taxon>
        <taxon>Bacillus</taxon>
        <taxon>Bacillus cereus group</taxon>
    </lineage>
</organism>
<dbReference type="InterPro" id="IPR011726">
    <property type="entry name" value="KdpF"/>
</dbReference>
<evidence type="ECO:0000313" key="15">
    <source>
        <dbReference type="Proteomes" id="UP000223472"/>
    </source>
</evidence>
<dbReference type="EMBL" id="NUEL01000012">
    <property type="protein sequence ID" value="PEJ08751.1"/>
    <property type="molecule type" value="Genomic_DNA"/>
</dbReference>
<dbReference type="EC" id="3.6.3.12" evidence="6"/>
<accession>A0A1A9Q1Y1</accession>
<evidence type="ECO:0000313" key="4">
    <source>
        <dbReference type="EMBL" id="PGD33196.1"/>
    </source>
</evidence>
<dbReference type="Proteomes" id="UP000305222">
    <property type="component" value="Unassembled WGS sequence"/>
</dbReference>
<dbReference type="EMBL" id="CP126099">
    <property type="protein sequence ID" value="WHY31813.1"/>
    <property type="molecule type" value="Genomic_DNA"/>
</dbReference>
<evidence type="ECO:0000313" key="14">
    <source>
        <dbReference type="Proteomes" id="UP000222503"/>
    </source>
</evidence>
<dbReference type="EMBL" id="FMBG01000021">
    <property type="protein sequence ID" value="SCC64171.1"/>
    <property type="molecule type" value="Genomic_DNA"/>
</dbReference>
<dbReference type="Proteomes" id="UP000220111">
    <property type="component" value="Unassembled WGS sequence"/>
</dbReference>
<evidence type="ECO:0000313" key="2">
    <source>
        <dbReference type="EMBL" id="PEJ08751.1"/>
    </source>
</evidence>
<evidence type="ECO:0000313" key="13">
    <source>
        <dbReference type="Proteomes" id="UP000220621"/>
    </source>
</evidence>
<dbReference type="Proteomes" id="UP000195728">
    <property type="component" value="Unassembled WGS sequence"/>
</dbReference>
<dbReference type="AlphaFoldDB" id="A0A1A9Q1Y1"/>
<evidence type="ECO:0000313" key="16">
    <source>
        <dbReference type="Proteomes" id="UP000305222"/>
    </source>
</evidence>
<dbReference type="EMBL" id="SZOM01000117">
    <property type="protein sequence ID" value="TKH15350.1"/>
    <property type="molecule type" value="Genomic_DNA"/>
</dbReference>
<dbReference type="EMBL" id="NUUQ01000004">
    <property type="protein sequence ID" value="PHG65368.1"/>
    <property type="molecule type" value="Genomic_DNA"/>
</dbReference>
<proteinExistence type="predicted"/>
<reference evidence="11 12" key="2">
    <citation type="submission" date="2017-09" db="EMBL/GenBank/DDBJ databases">
        <title>Large-scale bioinformatics analysis of Bacillus genomes uncovers conserved roles of natural products in bacterial physiology.</title>
        <authorList>
            <consortium name="Agbiome Team Llc"/>
            <person name="Bleich R.M."/>
            <person name="Grubbs K.J."/>
            <person name="Santa Maria K.C."/>
            <person name="Allen S.E."/>
            <person name="Farag S."/>
            <person name="Shank E.A."/>
            <person name="Bowers A."/>
        </authorList>
    </citation>
    <scope>NUCLEOTIDE SEQUENCE [LARGE SCALE GENOMIC DNA]</scope>
    <source>
        <strain evidence="2 11">AFS004017</strain>
        <strain evidence="3 13">AFS010764</strain>
        <strain evidence="5 14">AFS029838</strain>
        <strain evidence="4 15">AFS065610</strain>
        <strain evidence="1 12">AFS098222</strain>
    </source>
</reference>
<dbReference type="EMBL" id="NUDL01000028">
    <property type="protein sequence ID" value="PEM56688.1"/>
    <property type="molecule type" value="Genomic_DNA"/>
</dbReference>
<dbReference type="GO" id="GO:0016787">
    <property type="term" value="F:hydrolase activity"/>
    <property type="evidence" value="ECO:0007669"/>
    <property type="project" value="UniProtKB-KW"/>
</dbReference>
<evidence type="ECO:0000313" key="5">
    <source>
        <dbReference type="EMBL" id="PHG65368.1"/>
    </source>
</evidence>
<reference evidence="6 10" key="1">
    <citation type="submission" date="2016-08" db="EMBL/GenBank/DDBJ databases">
        <authorList>
            <person name="Loux V."/>
            <person name="Rue O."/>
        </authorList>
    </citation>
    <scope>NUCLEOTIDE SEQUENCE [LARGE SCALE GENOMIC DNA]</scope>
    <source>
        <strain evidence="6 10">WSBC_10311</strain>
    </source>
</reference>
<dbReference type="EMBL" id="SZON01000172">
    <property type="protein sequence ID" value="TKI97885.1"/>
    <property type="molecule type" value="Genomic_DNA"/>
</dbReference>
<evidence type="ECO:0000313" key="7">
    <source>
        <dbReference type="EMBL" id="TKH15350.1"/>
    </source>
</evidence>
<dbReference type="Proteomes" id="UP000223472">
    <property type="component" value="Unassembled WGS sequence"/>
</dbReference>
<dbReference type="RefSeq" id="WP_000214976.1">
    <property type="nucleotide sequence ID" value="NZ_CBCSID010000002.1"/>
</dbReference>
<evidence type="ECO:0000313" key="12">
    <source>
        <dbReference type="Proteomes" id="UP000220111"/>
    </source>
</evidence>
<reference evidence="9" key="4">
    <citation type="submission" date="2023-05" db="EMBL/GenBank/DDBJ databases">
        <title>Comparative genomics of Bacillaceae isolates and their secondary metabolite potential.</title>
        <authorList>
            <person name="Song L."/>
            <person name="Nielsen L.J."/>
            <person name="Mohite O."/>
            <person name="Xu X."/>
            <person name="Weber T."/>
            <person name="Kovacs A.T."/>
        </authorList>
    </citation>
    <scope>NUCLEOTIDE SEQUENCE</scope>
    <source>
        <strain evidence="9">LN15</strain>
    </source>
</reference>
<gene>
    <name evidence="1" type="primary">kdpF</name>
    <name evidence="6" type="ORF">BC10311_05494</name>
    <name evidence="3" type="ORF">CN611_10890</name>
    <name evidence="2" type="ORF">CN684_10010</name>
    <name evidence="5" type="ORF">COI65_06410</name>
    <name evidence="4" type="ORF">COM27_19205</name>
    <name evidence="1" type="ORF">COO17_04445</name>
    <name evidence="7" type="ORF">FC694_15480</name>
    <name evidence="8" type="ORF">FC699_06255</name>
    <name evidence="9" type="ORF">QNH45_03850</name>
</gene>
<evidence type="ECO:0000313" key="3">
    <source>
        <dbReference type="EMBL" id="PEM56688.1"/>
    </source>
</evidence>
<name>A0A1A9Q1Y1_9BACI</name>
<evidence type="ECO:0000313" key="8">
    <source>
        <dbReference type="EMBL" id="TKI97885.1"/>
    </source>
</evidence>
<dbReference type="GO" id="GO:0008556">
    <property type="term" value="F:P-type potassium transmembrane transporter activity"/>
    <property type="evidence" value="ECO:0007669"/>
    <property type="project" value="InterPro"/>
</dbReference>
<sequence>MTVALSVIVAAITVYLVYALLNPEKF</sequence>